<accession>A0A8G1VQW8</accession>
<comment type="catalytic activity">
    <reaction evidence="8">
        <text>citrate(in) = citrate(out)</text>
        <dbReference type="Rhea" id="RHEA:33183"/>
        <dbReference type="ChEBI" id="CHEBI:16947"/>
    </reaction>
</comment>
<dbReference type="Pfam" id="PF07690">
    <property type="entry name" value="MFS_1"/>
    <property type="match status" value="1"/>
</dbReference>
<feature type="transmembrane region" description="Helical" evidence="11">
    <location>
        <begin position="40"/>
        <end position="60"/>
    </location>
</feature>
<sequence>MSVHSDNKDSPQLPKMDEAHEQIQIAEQPYTVFNSRAKKWIIAAVAVIACFSPLASNIYYPALNTLATDLHTSLSLMNLTLISYMIIQAISSTIIATFSDVTGRRPAYFICFLVFIAANIGLALQSNYVALLLLRCLQSAGSSATGALANAVIADTVTSAERGSYIGYAFSGAFVGQSVGPVLGGILVYTVSWRWIFWFLAIFSGLLFIVFVLFIPETCRKIRIFPQPVFSSSRASSAPLTPRDGTRKGWGANFSILLLSLKICLSKEEGAILLYSGLIFASLAAVAATLPSQLSAQFKLNELQIGLCCIPMGVGSCGAAAVMGKLVNFNYHRHARLTGIVTDSHNDTELHGFPIEAARLLVALPVLYLNCTLLVCYGWILQKAHSLGATLTFLFFLGFSATATFSVLSTLLIDLLSDKPGAAGAANNLARCLLGAGSAAFILPLIQRIGVGWAYTVIAGLLTILSPIVWVILIYGQQWRRASQNS</sequence>
<organism evidence="13 14">
    <name type="scientific">Aspergillus piperis CBS 112811</name>
    <dbReference type="NCBI Taxonomy" id="1448313"/>
    <lineage>
        <taxon>Eukaryota</taxon>
        <taxon>Fungi</taxon>
        <taxon>Dikarya</taxon>
        <taxon>Ascomycota</taxon>
        <taxon>Pezizomycotina</taxon>
        <taxon>Eurotiomycetes</taxon>
        <taxon>Eurotiomycetidae</taxon>
        <taxon>Eurotiales</taxon>
        <taxon>Aspergillaceae</taxon>
        <taxon>Aspergillus</taxon>
        <taxon>Aspergillus subgen. Circumdati</taxon>
    </lineage>
</organism>
<evidence type="ECO:0000313" key="13">
    <source>
        <dbReference type="EMBL" id="RAH62256.1"/>
    </source>
</evidence>
<dbReference type="PANTHER" id="PTHR23502">
    <property type="entry name" value="MAJOR FACILITATOR SUPERFAMILY"/>
    <property type="match status" value="1"/>
</dbReference>
<feature type="transmembrane region" description="Helical" evidence="11">
    <location>
        <begin position="428"/>
        <end position="446"/>
    </location>
</feature>
<dbReference type="Gene3D" id="1.20.1250.20">
    <property type="entry name" value="MFS general substrate transporter like domains"/>
    <property type="match status" value="1"/>
</dbReference>
<dbReference type="FunFam" id="1.20.1250.20:FF:000172">
    <property type="entry name" value="MFS multidrug resistance transporter"/>
    <property type="match status" value="1"/>
</dbReference>
<evidence type="ECO:0000256" key="4">
    <source>
        <dbReference type="ARBA" id="ARBA00022692"/>
    </source>
</evidence>
<feature type="transmembrane region" description="Helical" evidence="11">
    <location>
        <begin position="272"/>
        <end position="291"/>
    </location>
</feature>
<reference evidence="13 14" key="1">
    <citation type="submission" date="2018-02" db="EMBL/GenBank/DDBJ databases">
        <title>The genomes of Aspergillus section Nigri reveals drivers in fungal speciation.</title>
        <authorList>
            <consortium name="DOE Joint Genome Institute"/>
            <person name="Vesth T.C."/>
            <person name="Nybo J."/>
            <person name="Theobald S."/>
            <person name="Brandl J."/>
            <person name="Frisvad J.C."/>
            <person name="Nielsen K.F."/>
            <person name="Lyhne E.K."/>
            <person name="Kogle M.E."/>
            <person name="Kuo A."/>
            <person name="Riley R."/>
            <person name="Clum A."/>
            <person name="Nolan M."/>
            <person name="Lipzen A."/>
            <person name="Salamov A."/>
            <person name="Henrissat B."/>
            <person name="Wiebenga A."/>
            <person name="De vries R.P."/>
            <person name="Grigoriev I.V."/>
            <person name="Mortensen U.H."/>
            <person name="Andersen M.R."/>
            <person name="Baker S.E."/>
        </authorList>
    </citation>
    <scope>NUCLEOTIDE SEQUENCE [LARGE SCALE GENOMIC DNA]</scope>
    <source>
        <strain evidence="13 14">CBS 112811</strain>
    </source>
</reference>
<comment type="similarity">
    <text evidence="2">Belongs to the major facilitator superfamily.</text>
</comment>
<dbReference type="InterPro" id="IPR020846">
    <property type="entry name" value="MFS_dom"/>
</dbReference>
<dbReference type="PROSITE" id="PS50850">
    <property type="entry name" value="MFS"/>
    <property type="match status" value="1"/>
</dbReference>
<keyword evidence="5 11" id="KW-1133">Transmembrane helix</keyword>
<keyword evidence="3" id="KW-0813">Transport</keyword>
<evidence type="ECO:0000256" key="6">
    <source>
        <dbReference type="ARBA" id="ARBA00023136"/>
    </source>
</evidence>
<evidence type="ECO:0000256" key="2">
    <source>
        <dbReference type="ARBA" id="ARBA00008335"/>
    </source>
</evidence>
<evidence type="ECO:0000256" key="10">
    <source>
        <dbReference type="ARBA" id="ARBA00074746"/>
    </source>
</evidence>
<keyword evidence="6 11" id="KW-0472">Membrane</keyword>
<evidence type="ECO:0000256" key="7">
    <source>
        <dbReference type="ARBA" id="ARBA00023180"/>
    </source>
</evidence>
<feature type="transmembrane region" description="Helical" evidence="11">
    <location>
        <begin position="452"/>
        <end position="476"/>
    </location>
</feature>
<comment type="subcellular location">
    <subcellularLocation>
        <location evidence="1">Membrane</location>
        <topology evidence="1">Multi-pass membrane protein</topology>
    </subcellularLocation>
</comment>
<evidence type="ECO:0000313" key="14">
    <source>
        <dbReference type="Proteomes" id="UP000249526"/>
    </source>
</evidence>
<evidence type="ECO:0000256" key="11">
    <source>
        <dbReference type="SAM" id="Phobius"/>
    </source>
</evidence>
<feature type="transmembrane region" description="Helical" evidence="11">
    <location>
        <begin position="80"/>
        <end position="99"/>
    </location>
</feature>
<name>A0A8G1VQW8_9EURO</name>
<dbReference type="InterPro" id="IPR011701">
    <property type="entry name" value="MFS"/>
</dbReference>
<evidence type="ECO:0000256" key="8">
    <source>
        <dbReference type="ARBA" id="ARBA00051015"/>
    </source>
</evidence>
<gene>
    <name evidence="13" type="ORF">BO85DRAFT_466015</name>
</gene>
<dbReference type="FunFam" id="1.20.1720.10:FF:000009">
    <property type="entry name" value="MFS multidrug transporter"/>
    <property type="match status" value="1"/>
</dbReference>
<feature type="transmembrane region" description="Helical" evidence="11">
    <location>
        <begin position="393"/>
        <end position="416"/>
    </location>
</feature>
<evidence type="ECO:0000256" key="1">
    <source>
        <dbReference type="ARBA" id="ARBA00004141"/>
    </source>
</evidence>
<dbReference type="AlphaFoldDB" id="A0A8G1VQW8"/>
<keyword evidence="4 11" id="KW-0812">Transmembrane</keyword>
<comment type="function">
    <text evidence="9">Transmembrane transporter that exports citrate across the cell membrane.</text>
</comment>
<keyword evidence="14" id="KW-1185">Reference proteome</keyword>
<dbReference type="InterPro" id="IPR001958">
    <property type="entry name" value="Tet-R_TetA/multi-R_MdtG-like"/>
</dbReference>
<feature type="transmembrane region" description="Helical" evidence="11">
    <location>
        <begin position="303"/>
        <end position="327"/>
    </location>
</feature>
<evidence type="ECO:0000256" key="9">
    <source>
        <dbReference type="ARBA" id="ARBA00057034"/>
    </source>
</evidence>
<dbReference type="Proteomes" id="UP000249526">
    <property type="component" value="Unassembled WGS sequence"/>
</dbReference>
<feature type="domain" description="Major facilitator superfamily (MFS) profile" evidence="12">
    <location>
        <begin position="41"/>
        <end position="478"/>
    </location>
</feature>
<evidence type="ECO:0000256" key="3">
    <source>
        <dbReference type="ARBA" id="ARBA00022448"/>
    </source>
</evidence>
<dbReference type="PANTHER" id="PTHR23502:SF51">
    <property type="entry name" value="QUINIDINE RESISTANCE PROTEIN 1-RELATED"/>
    <property type="match status" value="1"/>
</dbReference>
<dbReference type="GO" id="GO:0005886">
    <property type="term" value="C:plasma membrane"/>
    <property type="evidence" value="ECO:0007669"/>
    <property type="project" value="TreeGrafter"/>
</dbReference>
<dbReference type="PRINTS" id="PR01035">
    <property type="entry name" value="TCRTETA"/>
</dbReference>
<evidence type="ECO:0000256" key="5">
    <source>
        <dbReference type="ARBA" id="ARBA00022989"/>
    </source>
</evidence>
<feature type="transmembrane region" description="Helical" evidence="11">
    <location>
        <begin position="195"/>
        <end position="215"/>
    </location>
</feature>
<dbReference type="EMBL" id="KZ825055">
    <property type="protein sequence ID" value="RAH62256.1"/>
    <property type="molecule type" value="Genomic_DNA"/>
</dbReference>
<feature type="transmembrane region" description="Helical" evidence="11">
    <location>
        <begin position="106"/>
        <end position="124"/>
    </location>
</feature>
<feature type="transmembrane region" description="Helical" evidence="11">
    <location>
        <begin position="165"/>
        <end position="189"/>
    </location>
</feature>
<dbReference type="RefSeq" id="XP_025520178.1">
    <property type="nucleotide sequence ID" value="XM_025662102.1"/>
</dbReference>
<feature type="transmembrane region" description="Helical" evidence="11">
    <location>
        <begin position="130"/>
        <end position="153"/>
    </location>
</feature>
<proteinExistence type="inferred from homology"/>
<keyword evidence="7" id="KW-0325">Glycoprotein</keyword>
<evidence type="ECO:0000259" key="12">
    <source>
        <dbReference type="PROSITE" id="PS50850"/>
    </source>
</evidence>
<dbReference type="GeneID" id="37165504"/>
<feature type="transmembrane region" description="Helical" evidence="11">
    <location>
        <begin position="360"/>
        <end position="381"/>
    </location>
</feature>
<dbReference type="GO" id="GO:0015137">
    <property type="term" value="F:citrate transmembrane transporter activity"/>
    <property type="evidence" value="ECO:0007669"/>
    <property type="project" value="UniProtKB-ARBA"/>
</dbReference>
<dbReference type="InterPro" id="IPR036259">
    <property type="entry name" value="MFS_trans_sf"/>
</dbReference>
<protein>
    <recommendedName>
        <fullName evidence="10">Citrate exporter 1</fullName>
    </recommendedName>
</protein>
<dbReference type="GO" id="GO:0140115">
    <property type="term" value="P:export across plasma membrane"/>
    <property type="evidence" value="ECO:0007669"/>
    <property type="project" value="UniProtKB-ARBA"/>
</dbReference>
<dbReference type="SUPFAM" id="SSF103473">
    <property type="entry name" value="MFS general substrate transporter"/>
    <property type="match status" value="1"/>
</dbReference>